<reference evidence="2" key="1">
    <citation type="journal article" date="2021" name="PeerJ">
        <title>Extensive microbial diversity within the chicken gut microbiome revealed by metagenomics and culture.</title>
        <authorList>
            <person name="Gilroy R."/>
            <person name="Ravi A."/>
            <person name="Getino M."/>
            <person name="Pursley I."/>
            <person name="Horton D.L."/>
            <person name="Alikhan N.F."/>
            <person name="Baker D."/>
            <person name="Gharbi K."/>
            <person name="Hall N."/>
            <person name="Watson M."/>
            <person name="Adriaenssens E.M."/>
            <person name="Foster-Nyarko E."/>
            <person name="Jarju S."/>
            <person name="Secka A."/>
            <person name="Antonio M."/>
            <person name="Oren A."/>
            <person name="Chaudhuri R.R."/>
            <person name="La Ragione R."/>
            <person name="Hildebrand F."/>
            <person name="Pallen M.J."/>
        </authorList>
    </citation>
    <scope>NUCLEOTIDE SEQUENCE</scope>
    <source>
        <strain evidence="2">CHK165-2605</strain>
    </source>
</reference>
<dbReference type="Pfam" id="PF06508">
    <property type="entry name" value="QueC"/>
    <property type="match status" value="1"/>
</dbReference>
<sequence>MTLKDFFEQVPKAAAAFSGGTDSAFVLWAARKYGCDIHAYYVKTAFQPEFELEDARRLADELDIPMTVVDMDILSVPEAEENGPERCYYCKRAIFTRLRKAAQAGGYSVILDGTNASDDAGDRPGMRALRELEVRSPLRECGLTKAEVRKRSEEAGLFTWKKPAYACLATRIPTGTRIRTRDLERVEQAENAMSELGFRDLRVRLYGDGARIQVTGDQMQLALEKRKQICDKLGGLFPAVLLDLDERKPSD</sequence>
<dbReference type="PANTHER" id="PTHR43169:SF2">
    <property type="entry name" value="NAD_GMP SYNTHASE DOMAIN-CONTAINING PROTEIN"/>
    <property type="match status" value="1"/>
</dbReference>
<dbReference type="Gene3D" id="3.40.50.620">
    <property type="entry name" value="HUPs"/>
    <property type="match status" value="1"/>
</dbReference>
<dbReference type="InterPro" id="IPR005232">
    <property type="entry name" value="LarE"/>
</dbReference>
<dbReference type="SUPFAM" id="SSF52402">
    <property type="entry name" value="Adenine nucleotide alpha hydrolases-like"/>
    <property type="match status" value="1"/>
</dbReference>
<keyword evidence="2" id="KW-0808">Transferase</keyword>
<evidence type="ECO:0000313" key="3">
    <source>
        <dbReference type="Proteomes" id="UP000823895"/>
    </source>
</evidence>
<dbReference type="CDD" id="cd01990">
    <property type="entry name" value="LarE-like"/>
    <property type="match status" value="1"/>
</dbReference>
<dbReference type="PANTHER" id="PTHR43169">
    <property type="entry name" value="EXSB FAMILY PROTEIN"/>
    <property type="match status" value="1"/>
</dbReference>
<name>A0A9D2P4S3_9FIRM</name>
<reference evidence="2" key="2">
    <citation type="submission" date="2021-04" db="EMBL/GenBank/DDBJ databases">
        <authorList>
            <person name="Gilroy R."/>
        </authorList>
    </citation>
    <scope>NUCLEOTIDE SEQUENCE</scope>
    <source>
        <strain evidence="2">CHK165-2605</strain>
    </source>
</reference>
<comment type="caution">
    <text evidence="2">The sequence shown here is derived from an EMBL/GenBank/DDBJ whole genome shotgun (WGS) entry which is preliminary data.</text>
</comment>
<accession>A0A9D2P4S3</accession>
<dbReference type="PIRSF" id="PIRSF006661">
    <property type="entry name" value="PP-lp_UCP006661"/>
    <property type="match status" value="1"/>
</dbReference>
<organism evidence="2 3">
    <name type="scientific">Candidatus Mediterraneibacter gallistercoris</name>
    <dbReference type="NCBI Taxonomy" id="2838671"/>
    <lineage>
        <taxon>Bacteria</taxon>
        <taxon>Bacillati</taxon>
        <taxon>Bacillota</taxon>
        <taxon>Clostridia</taxon>
        <taxon>Lachnospirales</taxon>
        <taxon>Lachnospiraceae</taxon>
        <taxon>Mediterraneibacter</taxon>
    </lineage>
</organism>
<evidence type="ECO:0000313" key="2">
    <source>
        <dbReference type="EMBL" id="HJC44155.1"/>
    </source>
</evidence>
<dbReference type="GO" id="GO:0016783">
    <property type="term" value="F:sulfurtransferase activity"/>
    <property type="evidence" value="ECO:0007669"/>
    <property type="project" value="InterPro"/>
</dbReference>
<dbReference type="InterPro" id="IPR014729">
    <property type="entry name" value="Rossmann-like_a/b/a_fold"/>
</dbReference>
<dbReference type="NCBIfam" id="TIGR00268">
    <property type="entry name" value="ATP-dependent sacrificial sulfur transferase LarE"/>
    <property type="match status" value="1"/>
</dbReference>
<dbReference type="InterPro" id="IPR018317">
    <property type="entry name" value="QueC"/>
</dbReference>
<feature type="active site" description="Nucleophile and sulfur donor" evidence="1">
    <location>
        <position position="167"/>
    </location>
</feature>
<gene>
    <name evidence="2" type="primary">larE</name>
    <name evidence="2" type="ORF">H9756_10865</name>
</gene>
<dbReference type="InterPro" id="IPR052188">
    <property type="entry name" value="Ni-pincer_cofactor_biosynth"/>
</dbReference>
<dbReference type="EMBL" id="DWWI01000223">
    <property type="protein sequence ID" value="HJC44155.1"/>
    <property type="molecule type" value="Genomic_DNA"/>
</dbReference>
<evidence type="ECO:0000256" key="1">
    <source>
        <dbReference type="PIRSR" id="PIRSR006661-1"/>
    </source>
</evidence>
<proteinExistence type="predicted"/>
<protein>
    <submittedName>
        <fullName evidence="2">ATP-dependent sacrificial sulfur transferase LarE</fullName>
    </submittedName>
</protein>
<dbReference type="AlphaFoldDB" id="A0A9D2P4S3"/>
<dbReference type="Proteomes" id="UP000823895">
    <property type="component" value="Unassembled WGS sequence"/>
</dbReference>